<evidence type="ECO:0000313" key="1">
    <source>
        <dbReference type="Proteomes" id="UP000035681"/>
    </source>
</evidence>
<reference evidence="2" key="1">
    <citation type="submission" date="2024-02" db="UniProtKB">
        <authorList>
            <consortium name="WormBaseParasite"/>
        </authorList>
    </citation>
    <scope>IDENTIFICATION</scope>
</reference>
<evidence type="ECO:0000313" key="2">
    <source>
        <dbReference type="WBParaSite" id="TCONS_00015620.p1"/>
    </source>
</evidence>
<dbReference type="WBParaSite" id="TCONS_00015620.p1">
    <property type="protein sequence ID" value="TCONS_00015620.p1"/>
    <property type="gene ID" value="XLOC_010197"/>
</dbReference>
<accession>A0AAF5DM89</accession>
<dbReference type="Proteomes" id="UP000035681">
    <property type="component" value="Unplaced"/>
</dbReference>
<proteinExistence type="predicted"/>
<protein>
    <submittedName>
        <fullName evidence="2">Uncharacterized protein</fullName>
    </submittedName>
</protein>
<keyword evidence="1" id="KW-1185">Reference proteome</keyword>
<organism evidence="1 2">
    <name type="scientific">Strongyloides stercoralis</name>
    <name type="common">Threadworm</name>
    <dbReference type="NCBI Taxonomy" id="6248"/>
    <lineage>
        <taxon>Eukaryota</taxon>
        <taxon>Metazoa</taxon>
        <taxon>Ecdysozoa</taxon>
        <taxon>Nematoda</taxon>
        <taxon>Chromadorea</taxon>
        <taxon>Rhabditida</taxon>
        <taxon>Tylenchina</taxon>
        <taxon>Panagrolaimomorpha</taxon>
        <taxon>Strongyloidoidea</taxon>
        <taxon>Strongyloididae</taxon>
        <taxon>Strongyloides</taxon>
    </lineage>
</organism>
<dbReference type="AlphaFoldDB" id="A0AAF5DM89"/>
<sequence length="488" mass="57860">NLDYNIEILIIRIFFISSRNNINIFKGMLKSIIKSNSDRKKTSNKSKNVTFRKFLRDMWIYSEQCVEEKEFIIENTEVEGKNVSSFIDECKLEDIEEIALNELSVLDDPYIKETIRRFRIPLNFLKKVLALTCHMDANDKKFSLSIENTTNIVNQLKANSMMSLKEIEFTLCMVLKHHLVNYYNTIENTTLLHSVENKILEILKCPLKFSTRMLIFIILIFLCGHPTTERFFTFKNENLKKQLLYNIIMLHYVPDEKIVISDDISNYEEYEFRLMTINFVDYFRSGVRYEDLNWSEYSSNSFLCFFEDTVKEFVKLINILIKSSNNNINCSAKNKSLELGIIINYTIPYLSFLTDNGFFKREMSNEIAFEVLQDIARTTEAVFTDEKNKEIITKNTLCYRLKKVFVTLSSFGISLCRTVLKYPNCKNFLNQSKCWFKVITFLYDIEDIENENVISDEIKEYHQIIRQNNEYCKTLYKKYVKKIKKMDI</sequence>
<name>A0AAF5DM89_STRER</name>